<sequence length="2227" mass="253184">MNHCSKLFEISEEISNFSSQKEIQIASEFIIAHNDSGEIKIYSIIKNSIIYQETNISAFAWLNSTSISTPILAILSNSTLKLITFVDHIDEVIPFDTTNRLAAFSIQKLNDNCSILCEFNLQFTFKSFVPFDINSLVILDDQDTLHQFSLFPDGLYSIKSCRANGCSSFTFSGLYLAGQSTGNIHFWTSNLNYICSTPVSGTTLCSVSSDRFAVINNDEKNAELLIVDSANSNAKNEKVELKEQGPTDFISICEDGKVLSKPQDATLITRSYYIPLFIKGKEIFTFDNDIFIQRIAAAFPIAVSIPILATRANRDESGTQFVANTMLKVQNPQLFESYLNANDPKNSIDFLVKFISIVKENSSKDELKFTQSLNSIIHSYCTPRIQKTDDPISEGFSTVLVNYRDLFYPSKTTNSETIPPYKTNTNNNAPQQIKEERLLEFVLDALDKRQISNSLPSLKLSFPNYSPFQLFRTLVLQQAWCKVCSGKIEEEARPLLLKLGEDPIEHFYLMWKSTTRNGTRQLLYEYLCRKEKILPKSDDERHHKILKSITDKYPNTSFLRAQQQLSTSSSSAIRSVQSDDSKLPPWQPIVDINKDFNENKSMIFPNLFKIEDEKPVESSSYFVGNILLIEAQEGKGSLNWLENKEDPIDKLWILHCEHRINDLALAFESELKKSKAADRDKLDCIKFVDKYYEQMNTYELETLLDLLCKNGYFAQKEYDNFELLLVRICKNQFLFSEGWWNNQAKIDFGEFFKQFAQFCAKKSLFMPFEMFVLAHPKARSEDISSVKEPLINFIWDLWVKRDPSAATLSCMQFIAKSSSKDPVELWNHLPSDSLAPLASYVWNKDPTKFKAGSRETIVLSERLKNDYPLLSSLVKGEIPHPQGPIKEPPPSDWRSPIYTSKYDLELHDLIQGHFANYDFHKVFTDYYGRNNPGEANFPHFDHPELITKPSEPPYVHYVKLMLPVSAFQQAVEDGVKEDQFKEICVQCLKEGLFDKQIRLAVLSFIELVDIKFKWDYSIDYKLDVALYDILVKGVNGRDKIVDMLISIYLDKNKDAANELKRLLEPSPDDIEIYLLQTLLGIRCNLPLDYTPINIFASNGKTAELLLFIDRAAELGAHYPIAEVEKIVTEKMPRDNPLRAHLLFHLKQSLPSEEGSMATDIPALVVYRAVKRTDQPQDISLLQEALNRKVQLYALLATSIQGANLMLCALVTMLTMVEGQSNFDVTNPPPHDQMVTLFMQTLSQLLSENKSLELVQTLDLFSENSIVANLVHFYRSIELFAFRRTESVLPDLNSKLKQDDPNAVINDDLLGEVPIKSVIEIFFPMLDKLVKLCAERSQIHVFRFLQVLNGSIVSPFLEPRVKLCKVIAEFENFRRAIVHCDLLGSPDKIVSDLVLNHSLALGQAAAECLGISADAATKQWLTFQYSNAATASQVLEIHEEIVPSIQNADPLFFIYLFASILPYEQPTLLIPIITYAQSIMTSDEYSTILKYLNALLLLLNICKENNIEVQQSPGGLPNLHDILKILFPGQEEMFKDAPQHIPLSIASPVLYGLDTLQRFFESSVDKAIDICLDKREADNAHLICEWRNRDPHNIQLLEAVQSVISDEELSPENKELIEQFGNPKEDMEGLLQNIAKSNGWRFVLISLHYKAAKLLNLPTTNLLHRKTSEFIESKLAVDTNNWDLIRELITTSKMSSSEVASCLGQAYANHVKETLAKGNTIELSPTQLSPDDYDETFMQFTKLCENPTAVGEKLFDIAKKGSKVQVQTQPPPVAHPRNPQQKPQQQQNQQQNQQNQQANQQANTSEQQNNEQPQQQPKELKKKLFSKLPAALNPLLNKNKEDKNANQEDKNKDDKNTNQDDNNNNNNNAGGSSNTGQPGTGSSPGNAPGGGAAGQKKPMRPRPKPKPKAEVDPALLLPVNVVVNLLLHASLCTADIDEIAELLDALLFELTNDSDKKLIIDIVSIFPDPALIPRFFQYLIAQERLDDLPHQNLNEKVGRVIMNCARHHHPFEPQKYLELTLKYNLFRDHAELQMERGNKLLDDEHDKMKLQDASRHFLLALAYFLHEKCYSLSMECLKKLSLISLQIEMSEPPILRLDKAQVQQFMNTKDFPFALTVAVAYDMDNEANWAEAIYNQSVLKQGDDFLTAFQYFRPITSTLCDGVVRKYKAANLVEGQQDRMKSFLTNIPNLVERYRIAKSLDFKDQIDNMKAHNPVVCEWCERVLMSKQ</sequence>
<accession>A0ABR2KE77</accession>
<evidence type="ECO:0000313" key="4">
    <source>
        <dbReference type="Proteomes" id="UP001470230"/>
    </source>
</evidence>
<evidence type="ECO:0000313" key="3">
    <source>
        <dbReference type="EMBL" id="KAK8889158.1"/>
    </source>
</evidence>
<feature type="domain" description="Spatacsin C-terminal" evidence="2">
    <location>
        <begin position="1862"/>
        <end position="2167"/>
    </location>
</feature>
<reference evidence="3 4" key="1">
    <citation type="submission" date="2024-04" db="EMBL/GenBank/DDBJ databases">
        <title>Tritrichomonas musculus Genome.</title>
        <authorList>
            <person name="Alves-Ferreira E."/>
            <person name="Grigg M."/>
            <person name="Lorenzi H."/>
            <person name="Galac M."/>
        </authorList>
    </citation>
    <scope>NUCLEOTIDE SEQUENCE [LARGE SCALE GENOMIC DNA]</scope>
    <source>
        <strain evidence="3 4">EAF2021</strain>
    </source>
</reference>
<feature type="compositionally biased region" description="Low complexity" evidence="1">
    <location>
        <begin position="1777"/>
        <end position="1816"/>
    </location>
</feature>
<dbReference type="InterPro" id="IPR028107">
    <property type="entry name" value="Spatacsin_C_dom"/>
</dbReference>
<gene>
    <name evidence="3" type="ORF">M9Y10_033903</name>
</gene>
<name>A0ABR2KE77_9EUKA</name>
<dbReference type="Proteomes" id="UP001470230">
    <property type="component" value="Unassembled WGS sequence"/>
</dbReference>
<feature type="compositionally biased region" description="Low complexity" evidence="1">
    <location>
        <begin position="1858"/>
        <end position="1885"/>
    </location>
</feature>
<protein>
    <recommendedName>
        <fullName evidence="2">Spatacsin C-terminal domain-containing protein</fullName>
    </recommendedName>
</protein>
<evidence type="ECO:0000259" key="2">
    <source>
        <dbReference type="Pfam" id="PF14649"/>
    </source>
</evidence>
<keyword evidence="4" id="KW-1185">Reference proteome</keyword>
<feature type="region of interest" description="Disordered" evidence="1">
    <location>
        <begin position="1833"/>
        <end position="1910"/>
    </location>
</feature>
<feature type="compositionally biased region" description="Basic residues" evidence="1">
    <location>
        <begin position="1896"/>
        <end position="1905"/>
    </location>
</feature>
<dbReference type="Pfam" id="PF14649">
    <property type="entry name" value="Spatacsin_C"/>
    <property type="match status" value="1"/>
</dbReference>
<dbReference type="PANTHER" id="PTHR13650:SF0">
    <property type="entry name" value="SPATACSIN"/>
    <property type="match status" value="1"/>
</dbReference>
<proteinExistence type="predicted"/>
<dbReference type="InterPro" id="IPR028103">
    <property type="entry name" value="Spatacsin"/>
</dbReference>
<dbReference type="PANTHER" id="PTHR13650">
    <property type="entry name" value="SPATACSIN"/>
    <property type="match status" value="1"/>
</dbReference>
<comment type="caution">
    <text evidence="3">The sequence shown here is derived from an EMBL/GenBank/DDBJ whole genome shotgun (WGS) entry which is preliminary data.</text>
</comment>
<dbReference type="EMBL" id="JAPFFF010000005">
    <property type="protein sequence ID" value="KAK8889158.1"/>
    <property type="molecule type" value="Genomic_DNA"/>
</dbReference>
<feature type="compositionally biased region" description="Basic and acidic residues" evidence="1">
    <location>
        <begin position="1837"/>
        <end position="1857"/>
    </location>
</feature>
<evidence type="ECO:0000256" key="1">
    <source>
        <dbReference type="SAM" id="MobiDB-lite"/>
    </source>
</evidence>
<feature type="region of interest" description="Disordered" evidence="1">
    <location>
        <begin position="1760"/>
        <end position="1819"/>
    </location>
</feature>
<organism evidence="3 4">
    <name type="scientific">Tritrichomonas musculus</name>
    <dbReference type="NCBI Taxonomy" id="1915356"/>
    <lineage>
        <taxon>Eukaryota</taxon>
        <taxon>Metamonada</taxon>
        <taxon>Parabasalia</taxon>
        <taxon>Tritrichomonadida</taxon>
        <taxon>Tritrichomonadidae</taxon>
        <taxon>Tritrichomonas</taxon>
    </lineage>
</organism>